<dbReference type="GO" id="GO:0003700">
    <property type="term" value="F:DNA-binding transcription factor activity"/>
    <property type="evidence" value="ECO:0007669"/>
    <property type="project" value="InterPro"/>
</dbReference>
<dbReference type="InterPro" id="IPR046532">
    <property type="entry name" value="DUF6597"/>
</dbReference>
<dbReference type="PROSITE" id="PS01124">
    <property type="entry name" value="HTH_ARAC_FAMILY_2"/>
    <property type="match status" value="1"/>
</dbReference>
<keyword evidence="2" id="KW-0804">Transcription</keyword>
<dbReference type="GO" id="GO:0016811">
    <property type="term" value="F:hydrolase activity, acting on carbon-nitrogen (but not peptide) bonds, in linear amides"/>
    <property type="evidence" value="ECO:0007669"/>
    <property type="project" value="InterPro"/>
</dbReference>
<feature type="transmembrane region" description="Helical" evidence="4">
    <location>
        <begin position="147"/>
        <end position="168"/>
    </location>
</feature>
<dbReference type="Gene3D" id="3.30.720.110">
    <property type="match status" value="1"/>
</dbReference>
<keyword evidence="4" id="KW-0472">Membrane</keyword>
<dbReference type="SUPFAM" id="SSF54593">
    <property type="entry name" value="Glyoxalase/Bleomycin resistance protein/Dihydroxybiphenyl dioxygenase"/>
    <property type="match status" value="1"/>
</dbReference>
<keyword evidence="4" id="KW-0812">Transmembrane</keyword>
<dbReference type="GO" id="GO:0043565">
    <property type="term" value="F:sequence-specific DNA binding"/>
    <property type="evidence" value="ECO:0007669"/>
    <property type="project" value="InterPro"/>
</dbReference>
<dbReference type="Pfam" id="PF00903">
    <property type="entry name" value="Glyoxalase"/>
    <property type="match status" value="1"/>
</dbReference>
<dbReference type="Pfam" id="PF03069">
    <property type="entry name" value="FmdA_AmdA"/>
    <property type="match status" value="1"/>
</dbReference>
<dbReference type="SMART" id="SM00342">
    <property type="entry name" value="HTH_ARAC"/>
    <property type="match status" value="1"/>
</dbReference>
<dbReference type="CDD" id="cd07246">
    <property type="entry name" value="VOC_like"/>
    <property type="match status" value="1"/>
</dbReference>
<dbReference type="Gene3D" id="3.30.720.120">
    <property type="match status" value="1"/>
</dbReference>
<dbReference type="OrthoDB" id="2013034at2759"/>
<dbReference type="InterPro" id="IPR004360">
    <property type="entry name" value="Glyas_Fos-R_dOase_dom"/>
</dbReference>
<feature type="region of interest" description="Disordered" evidence="3">
    <location>
        <begin position="910"/>
        <end position="942"/>
    </location>
</feature>
<dbReference type="PANTHER" id="PTHR31891">
    <property type="entry name" value="FORMAMIDASE C869.04-RELATED"/>
    <property type="match status" value="1"/>
</dbReference>
<dbReference type="Pfam" id="PF20240">
    <property type="entry name" value="DUF6597"/>
    <property type="match status" value="1"/>
</dbReference>
<dbReference type="Gene3D" id="1.10.10.60">
    <property type="entry name" value="Homeodomain-like"/>
    <property type="match status" value="1"/>
</dbReference>
<evidence type="ECO:0000256" key="1">
    <source>
        <dbReference type="ARBA" id="ARBA00023015"/>
    </source>
</evidence>
<evidence type="ECO:0000256" key="3">
    <source>
        <dbReference type="SAM" id="MobiDB-lite"/>
    </source>
</evidence>
<dbReference type="Proteomes" id="UP000601435">
    <property type="component" value="Unassembled WGS sequence"/>
</dbReference>
<dbReference type="SUPFAM" id="SSF141130">
    <property type="entry name" value="Acetamidase/Formamidase-like"/>
    <property type="match status" value="1"/>
</dbReference>
<dbReference type="Pfam" id="PF12833">
    <property type="entry name" value="HTH_18"/>
    <property type="match status" value="1"/>
</dbReference>
<dbReference type="InterPro" id="IPR009057">
    <property type="entry name" value="Homeodomain-like_sf"/>
</dbReference>
<dbReference type="InterPro" id="IPR018060">
    <property type="entry name" value="HTH_AraC"/>
</dbReference>
<dbReference type="SUPFAM" id="SSF46689">
    <property type="entry name" value="Homeodomain-like"/>
    <property type="match status" value="1"/>
</dbReference>
<protein>
    <submittedName>
        <fullName evidence="7">AmdA protein</fullName>
    </submittedName>
</protein>
<feature type="domain" description="VOC" evidence="6">
    <location>
        <begin position="1235"/>
        <end position="1361"/>
    </location>
</feature>
<dbReference type="PANTHER" id="PTHR31891:SF1">
    <property type="entry name" value="FORMAMIDASE C869.04-RELATED"/>
    <property type="match status" value="1"/>
</dbReference>
<keyword evidence="8" id="KW-1185">Reference proteome</keyword>
<feature type="domain" description="HTH araC/xylS-type" evidence="5">
    <location>
        <begin position="1121"/>
        <end position="1224"/>
    </location>
</feature>
<sequence length="1382" mass="147513">MSAPSAAPVYCFSILAAAEPGVMPRVLELFAKRGLVPTRWHSDVTGPKGRDLAIDIQVDGLDVQTGDYIARCLRQVFEVDTVLTSQKHVGQQSVGARLRQRNADGGHAFSPCEADYDHFTRPFQAPGAEEGVDLVVHLAPRRIMRTLFVVCAVALIGAVGGAVGDAVADTTDVKWQNRVVVDKQGAHCVDDPNCFNRYHPDIPAVVRANPGDMIIYHTRDALDSDLTLDSNADDLAALDLNLVHPMTGPVHIEGAERGDVIAVTLVDIEPDEYGYTVIVPGFGFLRDIYTEPYLVNWKLSRTHAVSDQMPGIKVPYEAFMGSVGVMPGQPEVETWLERERLLAEAGGVALPPQPIGALPSAVCGPEGPARDQCLRTVPPRENGGNMDVQQMQVGTTLLLPCFVDGCGLFVGDVHFAQGDGEVSGTAIETGAVVTLTVDIRKGQGAVITGPEVEGGTQIKDIEPSKFYQTIGLPLKAAGEVPPPHTYLDSEKIANLTNLSEDLTLAARDALIKMIAYIQREHGLTAEQAYILARRLRRVIASRTRRKALGLGLRAAAGAAAAVLLAGHTPYGQWVVYRKKHLLIGCHRADPTTYDLAKRVVGLLDEHLPAAKSRVARAPNAGRLASLLATAQMDVATLGPDDATAMLAGSNGFAAYGPVALRLLLPLEERLLVARAEFPERHAWLVASALVGTELVPAGQGADDLGVPWHPGARAFLEGRDGAVKRKGRGIVGHHLQAGGPGPRSYSPVQDRADGLAAKAALAPAGIGHDRFDHGQAVVHYAIGQGDHRPFVAGGGEDARQHDGADHRFEDRAVGRIGGAQGCAGLQPVAVGLRGQARRRALRLRPCGEAVEEGQGLALRRVAAGGQRPVHRCRDGGDAKQRRLIERGVGGFGSSQDRGRIARAAAQRVHRIGPPGGTAGGAQQPAAQKHLPRRRMPPLGVDEDGRAKETRLRALRQCLVAVPLVRQPRDVLRPFVQQLWASDPSGAPSGSGREAVLPSVSTQLVIRLGEQPLRIFRHRDDLEGYTVSTAVIGGPRLAPYVKDVSRPVPTVGAALRPGAAGLLIGASAGTFVGRHLPLEDVWGAAPVAALRAALWEAGSAAQRLAIFEAALVARLPKVTGLDPLIAQALAGFDAGAPVGAVAAASGYSHRAFTKRFAEAVGLKPKTYARLLRFGRALGPLAEGANSAAASSLADLAAWQGYADQAHFAREFRHFSGLTPGGYRRLASENGRDVIMAIHELFAYLRPKSAGEAIEFYKTVFGATEKFRLSDRDGRVGHAQLLLGGTTLMLSDAYPEFGIHAQEHDDGPISFVIHLHVDDADALIERAVAAGAQLLRPPQDHFYGERSGTVRDPFGYDWLIGHSIETLEPEEIQRRFDAMFTGQD</sequence>
<proteinExistence type="predicted"/>
<accession>A0A812X3N3</accession>
<evidence type="ECO:0000259" key="6">
    <source>
        <dbReference type="PROSITE" id="PS51819"/>
    </source>
</evidence>
<comment type="caution">
    <text evidence="7">The sequence shown here is derived from an EMBL/GenBank/DDBJ whole genome shotgun (WGS) entry which is preliminary data.</text>
</comment>
<evidence type="ECO:0000259" key="5">
    <source>
        <dbReference type="PROSITE" id="PS01124"/>
    </source>
</evidence>
<keyword evidence="1" id="KW-0805">Transcription regulation</keyword>
<dbReference type="Gene3D" id="2.60.120.580">
    <property type="entry name" value="Acetamidase/Formamidase-like domains"/>
    <property type="match status" value="1"/>
</dbReference>
<evidence type="ECO:0000256" key="2">
    <source>
        <dbReference type="ARBA" id="ARBA00023163"/>
    </source>
</evidence>
<gene>
    <name evidence="7" type="primary">amdA</name>
    <name evidence="7" type="ORF">SNEC2469_LOCUS20826</name>
</gene>
<name>A0A812X3N3_9DINO</name>
<dbReference type="PROSITE" id="PS51819">
    <property type="entry name" value="VOC"/>
    <property type="match status" value="1"/>
</dbReference>
<dbReference type="EMBL" id="CAJNJA010036585">
    <property type="protein sequence ID" value="CAE7722267.1"/>
    <property type="molecule type" value="Genomic_DNA"/>
</dbReference>
<dbReference type="InterPro" id="IPR037523">
    <property type="entry name" value="VOC_core"/>
</dbReference>
<organism evidence="7 8">
    <name type="scientific">Symbiodinium necroappetens</name>
    <dbReference type="NCBI Taxonomy" id="1628268"/>
    <lineage>
        <taxon>Eukaryota</taxon>
        <taxon>Sar</taxon>
        <taxon>Alveolata</taxon>
        <taxon>Dinophyceae</taxon>
        <taxon>Suessiales</taxon>
        <taxon>Symbiodiniaceae</taxon>
        <taxon>Symbiodinium</taxon>
    </lineage>
</organism>
<keyword evidence="4" id="KW-1133">Transmembrane helix</keyword>
<evidence type="ECO:0000256" key="4">
    <source>
        <dbReference type="SAM" id="Phobius"/>
    </source>
</evidence>
<dbReference type="InterPro" id="IPR004304">
    <property type="entry name" value="FmdA_AmdA"/>
</dbReference>
<dbReference type="InterPro" id="IPR029068">
    <property type="entry name" value="Glyas_Bleomycin-R_OHBP_Dase"/>
</dbReference>
<evidence type="ECO:0000313" key="7">
    <source>
        <dbReference type="EMBL" id="CAE7722267.1"/>
    </source>
</evidence>
<reference evidence="7" key="1">
    <citation type="submission" date="2021-02" db="EMBL/GenBank/DDBJ databases">
        <authorList>
            <person name="Dougan E. K."/>
            <person name="Rhodes N."/>
            <person name="Thang M."/>
            <person name="Chan C."/>
        </authorList>
    </citation>
    <scope>NUCLEOTIDE SEQUENCE</scope>
</reference>
<evidence type="ECO:0000313" key="8">
    <source>
        <dbReference type="Proteomes" id="UP000601435"/>
    </source>
</evidence>